<evidence type="ECO:0000259" key="1">
    <source>
        <dbReference type="Pfam" id="PF00535"/>
    </source>
</evidence>
<dbReference type="Proteomes" id="UP000031275">
    <property type="component" value="Unassembled WGS sequence"/>
</dbReference>
<evidence type="ECO:0000313" key="3">
    <source>
        <dbReference type="Proteomes" id="UP000031275"/>
    </source>
</evidence>
<reference evidence="2 3" key="1">
    <citation type="submission" date="2014-10" db="EMBL/GenBank/DDBJ databases">
        <title>Kaistella solincola genome.</title>
        <authorList>
            <person name="Newman J.D."/>
        </authorList>
    </citation>
    <scope>NUCLEOTIDE SEQUENCE [LARGE SCALE GENOMIC DNA]</scope>
    <source>
        <strain evidence="2 3">DSM 22468</strain>
    </source>
</reference>
<feature type="domain" description="Glycosyltransferase 2-like" evidence="1">
    <location>
        <begin position="6"/>
        <end position="163"/>
    </location>
</feature>
<dbReference type="PANTHER" id="PTHR22916">
    <property type="entry name" value="GLYCOSYLTRANSFERASE"/>
    <property type="match status" value="1"/>
</dbReference>
<dbReference type="RefSeq" id="WP_039343161.1">
    <property type="nucleotide sequence ID" value="NZ_JSYK01000003.1"/>
</dbReference>
<dbReference type="InterPro" id="IPR001173">
    <property type="entry name" value="Glyco_trans_2-like"/>
</dbReference>
<sequence length="288" mass="33478">MVPKISIIIGNYNNGHYFIDAHRSLVEQTFTEWEAIVIDDASTDDSVSVIQQLISGESRFRFYQNPENRGYQRTVIRGIELAQADIFGRLDPDDVLYPKALELSIEEHLKYPEVGLVYTDLTVCDESLSVLYHHESVQITDLNEKYFLLAGEVGAFATFKKHFYQKAGGFDPSVKRAEDIDIYMRMCEVAPVKRLPLALYYYRFHNTSLSKMGNGDRAYFWHWTALIKMSERRDLNIEDTFIEHVASRAELDSFRNRVSSLKNWVDKNYLLSFLTNIAARFGFDYKKM</sequence>
<organism evidence="2 3">
    <name type="scientific">Kaistella solincola</name>
    <dbReference type="NCBI Taxonomy" id="510955"/>
    <lineage>
        <taxon>Bacteria</taxon>
        <taxon>Pseudomonadati</taxon>
        <taxon>Bacteroidota</taxon>
        <taxon>Flavobacteriia</taxon>
        <taxon>Flavobacteriales</taxon>
        <taxon>Weeksellaceae</taxon>
        <taxon>Chryseobacterium group</taxon>
        <taxon>Kaistella</taxon>
    </lineage>
</organism>
<keyword evidence="3" id="KW-1185">Reference proteome</keyword>
<dbReference type="PANTHER" id="PTHR22916:SF3">
    <property type="entry name" value="UDP-GLCNAC:BETAGAL BETA-1,3-N-ACETYLGLUCOSAMINYLTRANSFERASE-LIKE PROTEIN 1"/>
    <property type="match status" value="1"/>
</dbReference>
<protein>
    <recommendedName>
        <fullName evidence="1">Glycosyltransferase 2-like domain-containing protein</fullName>
    </recommendedName>
</protein>
<comment type="caution">
    <text evidence="2">The sequence shown here is derived from an EMBL/GenBank/DDBJ whole genome shotgun (WGS) entry which is preliminary data.</text>
</comment>
<accession>A0ABR4ZPH0</accession>
<dbReference type="InterPro" id="IPR029044">
    <property type="entry name" value="Nucleotide-diphossugar_trans"/>
</dbReference>
<gene>
    <name evidence="2" type="ORF">OA84_04645</name>
</gene>
<dbReference type="Pfam" id="PF00535">
    <property type="entry name" value="Glycos_transf_2"/>
    <property type="match status" value="1"/>
</dbReference>
<name>A0ABR4ZPH0_9FLAO</name>
<dbReference type="Gene3D" id="3.90.550.10">
    <property type="entry name" value="Spore Coat Polysaccharide Biosynthesis Protein SpsA, Chain A"/>
    <property type="match status" value="1"/>
</dbReference>
<dbReference type="SUPFAM" id="SSF53448">
    <property type="entry name" value="Nucleotide-diphospho-sugar transferases"/>
    <property type="match status" value="1"/>
</dbReference>
<evidence type="ECO:0000313" key="2">
    <source>
        <dbReference type="EMBL" id="KIA82868.1"/>
    </source>
</evidence>
<dbReference type="EMBL" id="JSYK01000003">
    <property type="protein sequence ID" value="KIA82868.1"/>
    <property type="molecule type" value="Genomic_DNA"/>
</dbReference>
<proteinExistence type="predicted"/>